<dbReference type="AlphaFoldDB" id="A0A6J2VG71"/>
<dbReference type="InterPro" id="IPR043087">
    <property type="entry name" value="Eme1_nucdom_sub2"/>
</dbReference>
<evidence type="ECO:0000256" key="2">
    <source>
        <dbReference type="ARBA" id="ARBA00005313"/>
    </source>
</evidence>
<dbReference type="PANTHER" id="PTHR21077:SF7">
    <property type="entry name" value="CROSSOVER JUNCTION ENDONUCLEASE EME1"/>
    <property type="match status" value="1"/>
</dbReference>
<keyword evidence="6" id="KW-0539">Nucleus</keyword>
<dbReference type="Pfam" id="PF02732">
    <property type="entry name" value="ERCC4"/>
    <property type="match status" value="1"/>
</dbReference>
<feature type="region of interest" description="Disordered" evidence="7">
    <location>
        <begin position="96"/>
        <end position="180"/>
    </location>
</feature>
<dbReference type="GO" id="GO:0048476">
    <property type="term" value="C:Holliday junction resolvase complex"/>
    <property type="evidence" value="ECO:0007669"/>
    <property type="project" value="InterPro"/>
</dbReference>
<keyword evidence="4" id="KW-0233">DNA recombination</keyword>
<organism evidence="9 10">
    <name type="scientific">Chanos chanos</name>
    <name type="common">Milkfish</name>
    <name type="synonym">Mugil chanos</name>
    <dbReference type="NCBI Taxonomy" id="29144"/>
    <lineage>
        <taxon>Eukaryota</taxon>
        <taxon>Metazoa</taxon>
        <taxon>Chordata</taxon>
        <taxon>Craniata</taxon>
        <taxon>Vertebrata</taxon>
        <taxon>Euteleostomi</taxon>
        <taxon>Actinopterygii</taxon>
        <taxon>Neopterygii</taxon>
        <taxon>Teleostei</taxon>
        <taxon>Ostariophysi</taxon>
        <taxon>Gonorynchiformes</taxon>
        <taxon>Chanidae</taxon>
        <taxon>Chanos</taxon>
    </lineage>
</organism>
<dbReference type="GeneID" id="115812679"/>
<feature type="compositionally biased region" description="Polar residues" evidence="7">
    <location>
        <begin position="117"/>
        <end position="128"/>
    </location>
</feature>
<keyword evidence="10" id="KW-0255">Endonuclease</keyword>
<dbReference type="GO" id="GO:0008821">
    <property type="term" value="F:crossover junction DNA endonuclease activity"/>
    <property type="evidence" value="ECO:0007669"/>
    <property type="project" value="TreeGrafter"/>
</dbReference>
<dbReference type="GO" id="GO:0000712">
    <property type="term" value="P:resolution of meiotic recombination intermediates"/>
    <property type="evidence" value="ECO:0007669"/>
    <property type="project" value="TreeGrafter"/>
</dbReference>
<evidence type="ECO:0000256" key="3">
    <source>
        <dbReference type="ARBA" id="ARBA00022763"/>
    </source>
</evidence>
<keyword evidence="5" id="KW-0234">DNA repair</keyword>
<protein>
    <submittedName>
        <fullName evidence="10">Crossover junction endonuclease EME1</fullName>
    </submittedName>
</protein>
<sequence>MGSSNRAGLQLSDTDSSDMEDLPVFDFSQYKSSQAPKEDPVVLDGSDSEVVPLSSLVLAESCSPAVAAGGDVHVVSSDSEEETFIPLAVRLKQKQGGFSVATAATDREKDTKARCVSTHQSSSSNGTASKPRHASSAEQSAEHKGISGECETQNRMYPVTDAPSGGEIGTYPAKRKRGPAEIVASREEALRRRAERDRLQGERERMRAEKKALFEAVKALRPEECIKHMVVTVDPALLQLEGGGALLTSLQSLGCGCVIEKQPLPRSVSWTRRSPSPQTGELLSVLESHTLVHVPVEDFMSMVHSSTQEQRGEIIDCTPSLTAWTSRLLDRNAGARLNLVVIDIEKYFKSQKAKTQKRLREAVLGEGQGSNPQGGGRVKKRRDGGEKLPNISRVELEEALVDLQLQTGVQVRFLSTWKDFSDYVAMSTKAVAEAPFKREREKTGFGFCVESEWAGGHRVERSGKGLVQVWKRQMQQLNRVSPDMATAIVSNYPSPQALVQAYAWCKSEREKISLLADVLIRRGEGVTSTTRRVGPELSKRLFLLMTSSDPEQVLDSAV</sequence>
<gene>
    <name evidence="10" type="primary">eme1</name>
</gene>
<dbReference type="SMART" id="SM00891">
    <property type="entry name" value="ERCC4"/>
    <property type="match status" value="1"/>
</dbReference>
<dbReference type="OrthoDB" id="343092at2759"/>
<dbReference type="PANTHER" id="PTHR21077">
    <property type="entry name" value="EME1 PROTEIN"/>
    <property type="match status" value="1"/>
</dbReference>
<dbReference type="FunFam" id="1.10.150.670:FF:000002">
    <property type="entry name" value="Crossover junction endonuclease EME1"/>
    <property type="match status" value="1"/>
</dbReference>
<reference evidence="10" key="1">
    <citation type="submission" date="2025-08" db="UniProtKB">
        <authorList>
            <consortium name="RefSeq"/>
        </authorList>
    </citation>
    <scope>IDENTIFICATION</scope>
</reference>
<keyword evidence="10" id="KW-0540">Nuclease</keyword>
<feature type="compositionally biased region" description="Gly residues" evidence="7">
    <location>
        <begin position="366"/>
        <end position="376"/>
    </location>
</feature>
<comment type="similarity">
    <text evidence="2">Belongs to the EME1/MMS4 family.</text>
</comment>
<evidence type="ECO:0000259" key="8">
    <source>
        <dbReference type="SMART" id="SM00891"/>
    </source>
</evidence>
<proteinExistence type="inferred from homology"/>
<keyword evidence="3" id="KW-0227">DNA damage</keyword>
<dbReference type="InterPro" id="IPR042530">
    <property type="entry name" value="EME1/EME2_C"/>
</dbReference>
<accession>A0A6J2VG71</accession>
<dbReference type="GO" id="GO:0031573">
    <property type="term" value="P:mitotic intra-S DNA damage checkpoint signaling"/>
    <property type="evidence" value="ECO:0007669"/>
    <property type="project" value="TreeGrafter"/>
</dbReference>
<evidence type="ECO:0000313" key="9">
    <source>
        <dbReference type="Proteomes" id="UP000504632"/>
    </source>
</evidence>
<evidence type="ECO:0000256" key="6">
    <source>
        <dbReference type="ARBA" id="ARBA00023242"/>
    </source>
</evidence>
<feature type="region of interest" description="Disordered" evidence="7">
    <location>
        <begin position="363"/>
        <end position="386"/>
    </location>
</feature>
<dbReference type="InParanoid" id="A0A6J2VG71"/>
<keyword evidence="10" id="KW-0378">Hydrolase</keyword>
<dbReference type="InterPro" id="IPR006166">
    <property type="entry name" value="ERCC4_domain"/>
</dbReference>
<feature type="region of interest" description="Disordered" evidence="7">
    <location>
        <begin position="1"/>
        <end position="21"/>
    </location>
</feature>
<name>A0A6J2VG71_CHACN</name>
<comment type="subcellular location">
    <subcellularLocation>
        <location evidence="1">Nucleus</location>
    </subcellularLocation>
</comment>
<evidence type="ECO:0000256" key="5">
    <source>
        <dbReference type="ARBA" id="ARBA00023204"/>
    </source>
</evidence>
<dbReference type="Gene3D" id="1.10.150.670">
    <property type="entry name" value="Crossover junction endonuclease EME1, DNA-binding domain"/>
    <property type="match status" value="1"/>
</dbReference>
<feature type="domain" description="ERCC4" evidence="8">
    <location>
        <begin position="230"/>
        <end position="503"/>
    </location>
</feature>
<dbReference type="GO" id="GO:0003677">
    <property type="term" value="F:DNA binding"/>
    <property type="evidence" value="ECO:0007669"/>
    <property type="project" value="InterPro"/>
</dbReference>
<dbReference type="CTD" id="146956"/>
<dbReference type="RefSeq" id="XP_030631024.1">
    <property type="nucleotide sequence ID" value="XM_030775164.1"/>
</dbReference>
<dbReference type="Proteomes" id="UP000504632">
    <property type="component" value="Chromosome 5"/>
</dbReference>
<dbReference type="Gene3D" id="4.10.800.30">
    <property type="entry name" value="ERCC4, Mus81-Eme1 complex, nuclease domain, subdomain 2"/>
    <property type="match status" value="1"/>
</dbReference>
<dbReference type="GO" id="GO:0031297">
    <property type="term" value="P:replication fork processing"/>
    <property type="evidence" value="ECO:0007669"/>
    <property type="project" value="TreeGrafter"/>
</dbReference>
<dbReference type="FunFam" id="3.40.1620.30:FF:000001">
    <property type="entry name" value="Essential meiotic structure-specific endonuclease 1"/>
    <property type="match status" value="1"/>
</dbReference>
<dbReference type="Gene3D" id="3.40.1620.30">
    <property type="entry name" value="ERCC4, Mus81-Eme1 complex, nuclease domain, subdomain 1"/>
    <property type="match status" value="1"/>
</dbReference>
<evidence type="ECO:0000256" key="7">
    <source>
        <dbReference type="SAM" id="MobiDB-lite"/>
    </source>
</evidence>
<dbReference type="FunCoup" id="A0A6J2VG71">
    <property type="interactions" value="460"/>
</dbReference>
<evidence type="ECO:0000256" key="4">
    <source>
        <dbReference type="ARBA" id="ARBA00023172"/>
    </source>
</evidence>
<dbReference type="GO" id="GO:0006302">
    <property type="term" value="P:double-strand break repair"/>
    <property type="evidence" value="ECO:0007669"/>
    <property type="project" value="TreeGrafter"/>
</dbReference>
<evidence type="ECO:0000313" key="10">
    <source>
        <dbReference type="RefSeq" id="XP_030631024.1"/>
    </source>
</evidence>
<feature type="compositionally biased region" description="Polar residues" evidence="7">
    <location>
        <begin position="1"/>
        <end position="14"/>
    </location>
</feature>
<evidence type="ECO:0000256" key="1">
    <source>
        <dbReference type="ARBA" id="ARBA00004123"/>
    </source>
</evidence>
<keyword evidence="9" id="KW-1185">Reference proteome</keyword>
<dbReference type="InterPro" id="IPR033310">
    <property type="entry name" value="Mms4/EME1/EME2"/>
</dbReference>
<dbReference type="InterPro" id="IPR043086">
    <property type="entry name" value="EME1_nucdom_sub1"/>
</dbReference>
<dbReference type="GO" id="GO:0005634">
    <property type="term" value="C:nucleus"/>
    <property type="evidence" value="ECO:0007669"/>
    <property type="project" value="UniProtKB-SubCell"/>
</dbReference>
<dbReference type="Pfam" id="PF21292">
    <property type="entry name" value="EME1-MUS81_C"/>
    <property type="match status" value="1"/>
</dbReference>